<reference evidence="1 2" key="1">
    <citation type="submission" date="2019-07" db="EMBL/GenBank/DDBJ databases">
        <authorList>
            <person name="Kim J."/>
        </authorList>
    </citation>
    <scope>NUCLEOTIDE SEQUENCE [LARGE SCALE GENOMIC DNA]</scope>
    <source>
        <strain evidence="2">dk17</strain>
    </source>
</reference>
<dbReference type="AlphaFoldDB" id="A0A563UBY8"/>
<organism evidence="1 2">
    <name type="scientific">Mucilaginibacter pallidiroseus</name>
    <dbReference type="NCBI Taxonomy" id="2599295"/>
    <lineage>
        <taxon>Bacteria</taxon>
        <taxon>Pseudomonadati</taxon>
        <taxon>Bacteroidota</taxon>
        <taxon>Sphingobacteriia</taxon>
        <taxon>Sphingobacteriales</taxon>
        <taxon>Sphingobacteriaceae</taxon>
        <taxon>Mucilaginibacter</taxon>
    </lineage>
</organism>
<name>A0A563UBY8_9SPHI</name>
<comment type="caution">
    <text evidence="1">The sequence shown here is derived from an EMBL/GenBank/DDBJ whole genome shotgun (WGS) entry which is preliminary data.</text>
</comment>
<dbReference type="EMBL" id="VOEJ01000005">
    <property type="protein sequence ID" value="TWR28875.1"/>
    <property type="molecule type" value="Genomic_DNA"/>
</dbReference>
<evidence type="ECO:0000313" key="1">
    <source>
        <dbReference type="EMBL" id="TWR28875.1"/>
    </source>
</evidence>
<accession>A0A563UBY8</accession>
<protein>
    <submittedName>
        <fullName evidence="1">Uncharacterized protein</fullName>
    </submittedName>
</protein>
<dbReference type="RefSeq" id="WP_146382061.1">
    <property type="nucleotide sequence ID" value="NZ_VOEJ01000005.1"/>
</dbReference>
<proteinExistence type="predicted"/>
<gene>
    <name evidence="1" type="ORF">FPZ43_11430</name>
</gene>
<dbReference type="OrthoDB" id="798992at2"/>
<sequence>MKLQLTKGLLCFLKNKGYRYCLSKTTIAGCEGEIVRITLTPKKQRPRIRFLPKGYDSYFNINEDLQLMANGIDGVFVEVELSVELSSTYILAVLKEVKLKNESLRIELLKLDRPSSN</sequence>
<evidence type="ECO:0000313" key="2">
    <source>
        <dbReference type="Proteomes" id="UP000320042"/>
    </source>
</evidence>
<keyword evidence="2" id="KW-1185">Reference proteome</keyword>
<dbReference type="Proteomes" id="UP000320042">
    <property type="component" value="Unassembled WGS sequence"/>
</dbReference>